<comment type="caution">
    <text evidence="1">The sequence shown here is derived from an EMBL/GenBank/DDBJ whole genome shotgun (WGS) entry which is preliminary data.</text>
</comment>
<keyword evidence="2" id="KW-1185">Reference proteome</keyword>
<gene>
    <name evidence="1" type="ORF">BpHYR1_045460</name>
</gene>
<accession>A0A3M7T4D7</accession>
<reference evidence="1 2" key="1">
    <citation type="journal article" date="2018" name="Sci. Rep.">
        <title>Genomic signatures of local adaptation to the degree of environmental predictability in rotifers.</title>
        <authorList>
            <person name="Franch-Gras L."/>
            <person name="Hahn C."/>
            <person name="Garcia-Roger E.M."/>
            <person name="Carmona M.J."/>
            <person name="Serra M."/>
            <person name="Gomez A."/>
        </authorList>
    </citation>
    <scope>NUCLEOTIDE SEQUENCE [LARGE SCALE GENOMIC DNA]</scope>
    <source>
        <strain evidence="1">HYR1</strain>
    </source>
</reference>
<protein>
    <submittedName>
        <fullName evidence="1">Uncharacterized protein</fullName>
    </submittedName>
</protein>
<sequence>MSPMLLLAVKYSLVWFVLHSFLFSMPTFLNRLNTELIIFCSPISEEIIRTVKKTMQLKPTTFEANAYLLLNKKGSYLISFIEYLICSNQCQKKSYKTAAFKFLSFLAKFY</sequence>
<proteinExistence type="predicted"/>
<name>A0A3M7T4D7_BRAPC</name>
<evidence type="ECO:0000313" key="1">
    <source>
        <dbReference type="EMBL" id="RNA42882.1"/>
    </source>
</evidence>
<dbReference type="AlphaFoldDB" id="A0A3M7T4D7"/>
<dbReference type="EMBL" id="REGN01000304">
    <property type="protein sequence ID" value="RNA42882.1"/>
    <property type="molecule type" value="Genomic_DNA"/>
</dbReference>
<evidence type="ECO:0000313" key="2">
    <source>
        <dbReference type="Proteomes" id="UP000276133"/>
    </source>
</evidence>
<dbReference type="Proteomes" id="UP000276133">
    <property type="component" value="Unassembled WGS sequence"/>
</dbReference>
<organism evidence="1 2">
    <name type="scientific">Brachionus plicatilis</name>
    <name type="common">Marine rotifer</name>
    <name type="synonym">Brachionus muelleri</name>
    <dbReference type="NCBI Taxonomy" id="10195"/>
    <lineage>
        <taxon>Eukaryota</taxon>
        <taxon>Metazoa</taxon>
        <taxon>Spiralia</taxon>
        <taxon>Gnathifera</taxon>
        <taxon>Rotifera</taxon>
        <taxon>Eurotatoria</taxon>
        <taxon>Monogononta</taxon>
        <taxon>Pseudotrocha</taxon>
        <taxon>Ploima</taxon>
        <taxon>Brachionidae</taxon>
        <taxon>Brachionus</taxon>
    </lineage>
</organism>